<accession>A0A7W8ABA5</accession>
<dbReference type="EMBL" id="JACHIN010000012">
    <property type="protein sequence ID" value="MBB5082040.1"/>
    <property type="molecule type" value="Genomic_DNA"/>
</dbReference>
<proteinExistence type="predicted"/>
<evidence type="ECO:0000313" key="2">
    <source>
        <dbReference type="EMBL" id="MBB5082040.1"/>
    </source>
</evidence>
<sequence length="90" mass="9115">MRRSILAVAMAAALACTITTPPASASAAIYTCASGNRFLLSDLLGYYIIASGCTGPAGPGGGTVSIPSGTYHCITVNFNTTINLLNGQRC</sequence>
<organism evidence="2 3">
    <name type="scientific">Nonomuraea endophytica</name>
    <dbReference type="NCBI Taxonomy" id="714136"/>
    <lineage>
        <taxon>Bacteria</taxon>
        <taxon>Bacillati</taxon>
        <taxon>Actinomycetota</taxon>
        <taxon>Actinomycetes</taxon>
        <taxon>Streptosporangiales</taxon>
        <taxon>Streptosporangiaceae</taxon>
        <taxon>Nonomuraea</taxon>
    </lineage>
</organism>
<evidence type="ECO:0000313" key="3">
    <source>
        <dbReference type="Proteomes" id="UP000568380"/>
    </source>
</evidence>
<protein>
    <submittedName>
        <fullName evidence="2">Polygalacturonase</fullName>
    </submittedName>
</protein>
<gene>
    <name evidence="2" type="ORF">HNR40_007535</name>
</gene>
<dbReference type="AlphaFoldDB" id="A0A7W8ABA5"/>
<reference evidence="2 3" key="1">
    <citation type="submission" date="2020-08" db="EMBL/GenBank/DDBJ databases">
        <title>Genomic Encyclopedia of Type Strains, Phase IV (KMG-IV): sequencing the most valuable type-strain genomes for metagenomic binning, comparative biology and taxonomic classification.</title>
        <authorList>
            <person name="Goeker M."/>
        </authorList>
    </citation>
    <scope>NUCLEOTIDE SEQUENCE [LARGE SCALE GENOMIC DNA]</scope>
    <source>
        <strain evidence="2 3">DSM 45385</strain>
    </source>
</reference>
<comment type="caution">
    <text evidence="2">The sequence shown here is derived from an EMBL/GenBank/DDBJ whole genome shotgun (WGS) entry which is preliminary data.</text>
</comment>
<feature type="chain" id="PRO_5031373690" evidence="1">
    <location>
        <begin position="28"/>
        <end position="90"/>
    </location>
</feature>
<dbReference type="Proteomes" id="UP000568380">
    <property type="component" value="Unassembled WGS sequence"/>
</dbReference>
<keyword evidence="3" id="KW-1185">Reference proteome</keyword>
<dbReference type="RefSeq" id="WP_184969905.1">
    <property type="nucleotide sequence ID" value="NZ_JACHIN010000012.1"/>
</dbReference>
<feature type="signal peptide" evidence="1">
    <location>
        <begin position="1"/>
        <end position="27"/>
    </location>
</feature>
<evidence type="ECO:0000256" key="1">
    <source>
        <dbReference type="SAM" id="SignalP"/>
    </source>
</evidence>
<keyword evidence="1" id="KW-0732">Signal</keyword>
<name>A0A7W8ABA5_9ACTN</name>
<dbReference type="PROSITE" id="PS51257">
    <property type="entry name" value="PROKAR_LIPOPROTEIN"/>
    <property type="match status" value="1"/>
</dbReference>